<protein>
    <submittedName>
        <fullName evidence="2">DUF2905 domain-containing protein</fullName>
    </submittedName>
</protein>
<sequence length="66" mass="7504">MMDFSKLFLTLGVLFIVIGLVWRLIGKLPGDILVKKGNVTFYFPIVTFILISIVLSLILYVIGRFK</sequence>
<dbReference type="RefSeq" id="WP_379951381.1">
    <property type="nucleotide sequence ID" value="NZ_JBHMAF010000188.1"/>
</dbReference>
<accession>A0ABV5WKK8</accession>
<dbReference type="PANTHER" id="PTHR36443">
    <property type="entry name" value="BSR5223 PROTEIN"/>
    <property type="match status" value="1"/>
</dbReference>
<dbReference type="Proteomes" id="UP001589609">
    <property type="component" value="Unassembled WGS sequence"/>
</dbReference>
<feature type="transmembrane region" description="Helical" evidence="1">
    <location>
        <begin position="39"/>
        <end position="62"/>
    </location>
</feature>
<name>A0ABV5WKK8_9BACI</name>
<evidence type="ECO:0000313" key="2">
    <source>
        <dbReference type="EMBL" id="MFB9761161.1"/>
    </source>
</evidence>
<keyword evidence="1" id="KW-0472">Membrane</keyword>
<keyword evidence="1" id="KW-1133">Transmembrane helix</keyword>
<dbReference type="InterPro" id="IPR021320">
    <property type="entry name" value="DUF2905"/>
</dbReference>
<reference evidence="2 3" key="1">
    <citation type="submission" date="2024-09" db="EMBL/GenBank/DDBJ databases">
        <authorList>
            <person name="Sun Q."/>
            <person name="Mori K."/>
        </authorList>
    </citation>
    <scope>NUCLEOTIDE SEQUENCE [LARGE SCALE GENOMIC DNA]</scope>
    <source>
        <strain evidence="2 3">JCM 11201</strain>
    </source>
</reference>
<evidence type="ECO:0000313" key="3">
    <source>
        <dbReference type="Proteomes" id="UP001589609"/>
    </source>
</evidence>
<keyword evidence="1" id="KW-0812">Transmembrane</keyword>
<organism evidence="2 3">
    <name type="scientific">Ectobacillus funiculus</name>
    <dbReference type="NCBI Taxonomy" id="137993"/>
    <lineage>
        <taxon>Bacteria</taxon>
        <taxon>Bacillati</taxon>
        <taxon>Bacillota</taxon>
        <taxon>Bacilli</taxon>
        <taxon>Bacillales</taxon>
        <taxon>Bacillaceae</taxon>
        <taxon>Ectobacillus</taxon>
    </lineage>
</organism>
<dbReference type="EMBL" id="JBHMAF010000188">
    <property type="protein sequence ID" value="MFB9761161.1"/>
    <property type="molecule type" value="Genomic_DNA"/>
</dbReference>
<evidence type="ECO:0000256" key="1">
    <source>
        <dbReference type="SAM" id="Phobius"/>
    </source>
</evidence>
<dbReference type="PANTHER" id="PTHR36443:SF1">
    <property type="entry name" value="BSR5223 PROTEIN"/>
    <property type="match status" value="1"/>
</dbReference>
<gene>
    <name evidence="2" type="ORF">ACFFMS_23200</name>
</gene>
<dbReference type="Pfam" id="PF11146">
    <property type="entry name" value="DUF2905"/>
    <property type="match status" value="1"/>
</dbReference>
<proteinExistence type="predicted"/>
<comment type="caution">
    <text evidence="2">The sequence shown here is derived from an EMBL/GenBank/DDBJ whole genome shotgun (WGS) entry which is preliminary data.</text>
</comment>
<keyword evidence="3" id="KW-1185">Reference proteome</keyword>